<organism evidence="11 12">
    <name type="scientific">Botrimarina hoheduenensis</name>
    <dbReference type="NCBI Taxonomy" id="2528000"/>
    <lineage>
        <taxon>Bacteria</taxon>
        <taxon>Pseudomonadati</taxon>
        <taxon>Planctomycetota</taxon>
        <taxon>Planctomycetia</taxon>
        <taxon>Pirellulales</taxon>
        <taxon>Lacipirellulaceae</taxon>
        <taxon>Botrimarina</taxon>
    </lineage>
</organism>
<evidence type="ECO:0000256" key="2">
    <source>
        <dbReference type="ARBA" id="ARBA00022490"/>
    </source>
</evidence>
<reference evidence="11 12" key="1">
    <citation type="submission" date="2019-02" db="EMBL/GenBank/DDBJ databases">
        <title>Deep-cultivation of Planctomycetes and their phenomic and genomic characterization uncovers novel biology.</title>
        <authorList>
            <person name="Wiegand S."/>
            <person name="Jogler M."/>
            <person name="Boedeker C."/>
            <person name="Pinto D."/>
            <person name="Vollmers J."/>
            <person name="Rivas-Marin E."/>
            <person name="Kohn T."/>
            <person name="Peeters S.H."/>
            <person name="Heuer A."/>
            <person name="Rast P."/>
            <person name="Oberbeckmann S."/>
            <person name="Bunk B."/>
            <person name="Jeske O."/>
            <person name="Meyerdierks A."/>
            <person name="Storesund J.E."/>
            <person name="Kallscheuer N."/>
            <person name="Luecker S."/>
            <person name="Lage O.M."/>
            <person name="Pohl T."/>
            <person name="Merkel B.J."/>
            <person name="Hornburger P."/>
            <person name="Mueller R.-W."/>
            <person name="Bruemmer F."/>
            <person name="Labrenz M."/>
            <person name="Spormann A.M."/>
            <person name="Op Den Camp H."/>
            <person name="Overmann J."/>
            <person name="Amann R."/>
            <person name="Jetten M.S.M."/>
            <person name="Mascher T."/>
            <person name="Medema M.H."/>
            <person name="Devos D.P."/>
            <person name="Kaster A.-K."/>
            <person name="Ovreas L."/>
            <person name="Rohde M."/>
            <person name="Galperin M.Y."/>
            <person name="Jogler C."/>
        </authorList>
    </citation>
    <scope>NUCLEOTIDE SEQUENCE [LARGE SCALE GENOMIC DNA]</scope>
    <source>
        <strain evidence="11 12">Pla111</strain>
    </source>
</reference>
<comment type="miscellaneous">
    <text evidence="8">This enzyme catalyzes only one turnover and therefore is not strictly catalytic. According to one definition, an enzyme is a biocatalyst that acts repeatedly and over many reaction cycles.</text>
</comment>
<dbReference type="Pfam" id="PF01035">
    <property type="entry name" value="DNA_binding_1"/>
    <property type="match status" value="1"/>
</dbReference>
<comment type="caution">
    <text evidence="11">The sequence shown here is derived from an EMBL/GenBank/DDBJ whole genome shotgun (WGS) entry which is preliminary data.</text>
</comment>
<protein>
    <recommendedName>
        <fullName evidence="8">Methylated-DNA--protein-cysteine methyltransferase</fullName>
        <ecNumber evidence="8">2.1.1.63</ecNumber>
    </recommendedName>
    <alternativeName>
        <fullName evidence="8">6-O-methylguanine-DNA methyltransferase</fullName>
        <shortName evidence="8">MGMT</shortName>
    </alternativeName>
    <alternativeName>
        <fullName evidence="8">O-6-methylguanine-DNA-alkyltransferase</fullName>
    </alternativeName>
</protein>
<dbReference type="InterPro" id="IPR036217">
    <property type="entry name" value="MethylDNA_cys_MeTrfase_DNAb"/>
</dbReference>
<proteinExistence type="inferred from homology"/>
<dbReference type="PROSITE" id="PS00374">
    <property type="entry name" value="MGMT"/>
    <property type="match status" value="1"/>
</dbReference>
<keyword evidence="5 8" id="KW-0227">DNA damage</keyword>
<dbReference type="EC" id="2.1.1.63" evidence="8"/>
<feature type="domain" description="Methylated-DNA-[protein]-cysteine S-methyltransferase DNA binding" evidence="9">
    <location>
        <begin position="93"/>
        <end position="172"/>
    </location>
</feature>
<dbReference type="InterPro" id="IPR001497">
    <property type="entry name" value="MethylDNA_cys_MeTrfase_AS"/>
</dbReference>
<dbReference type="Proteomes" id="UP000318995">
    <property type="component" value="Unassembled WGS sequence"/>
</dbReference>
<dbReference type="CDD" id="cd06445">
    <property type="entry name" value="ATase"/>
    <property type="match status" value="1"/>
</dbReference>
<evidence type="ECO:0000313" key="12">
    <source>
        <dbReference type="Proteomes" id="UP000318995"/>
    </source>
</evidence>
<evidence type="ECO:0000313" key="11">
    <source>
        <dbReference type="EMBL" id="TWT47228.1"/>
    </source>
</evidence>
<evidence type="ECO:0000256" key="1">
    <source>
        <dbReference type="ARBA" id="ARBA00001286"/>
    </source>
</evidence>
<feature type="active site" description="Nucleophile; methyl group acceptor" evidence="8">
    <location>
        <position position="144"/>
    </location>
</feature>
<dbReference type="RefSeq" id="WP_146571686.1">
    <property type="nucleotide sequence ID" value="NZ_SJPH01000002.1"/>
</dbReference>
<keyword evidence="4 8" id="KW-0808">Transferase</keyword>
<dbReference type="Gene3D" id="1.10.10.10">
    <property type="entry name" value="Winged helix-like DNA-binding domain superfamily/Winged helix DNA-binding domain"/>
    <property type="match status" value="1"/>
</dbReference>
<keyword evidence="2 8" id="KW-0963">Cytoplasm</keyword>
<dbReference type="EMBL" id="SJPH01000002">
    <property type="protein sequence ID" value="TWT47228.1"/>
    <property type="molecule type" value="Genomic_DNA"/>
</dbReference>
<accession>A0A5C5W8K8</accession>
<dbReference type="GO" id="GO:0003908">
    <property type="term" value="F:methylated-DNA-[protein]-cysteine S-methyltransferase activity"/>
    <property type="evidence" value="ECO:0007669"/>
    <property type="project" value="UniProtKB-UniRule"/>
</dbReference>
<evidence type="ECO:0000256" key="3">
    <source>
        <dbReference type="ARBA" id="ARBA00022603"/>
    </source>
</evidence>
<dbReference type="GO" id="GO:0032259">
    <property type="term" value="P:methylation"/>
    <property type="evidence" value="ECO:0007669"/>
    <property type="project" value="UniProtKB-KW"/>
</dbReference>
<comment type="subcellular location">
    <subcellularLocation>
        <location evidence="8">Cytoplasm</location>
    </subcellularLocation>
</comment>
<sequence>MTDVLTAPRLVTATIATPLGVVHVASDGEALRMLEFDDEQRRTRQLSRLAKRLHAPISSGTDPVIQNLEAELTAYFSGVAAPFATRCELTGTPFQLRVWRQLRRIPIGQTRSYAAIAAAIGQPQAVRAVGAANGANPISILVPCHRVINTGGALGGYGGGLERKRWLLEHERGLSQQTLFA</sequence>
<dbReference type="SUPFAM" id="SSF53155">
    <property type="entry name" value="Methylated DNA-protein cysteine methyltransferase domain"/>
    <property type="match status" value="1"/>
</dbReference>
<keyword evidence="3 8" id="KW-0489">Methyltransferase</keyword>
<dbReference type="InterPro" id="IPR014048">
    <property type="entry name" value="MethylDNA_cys_MeTrfase_DNA-bd"/>
</dbReference>
<evidence type="ECO:0000259" key="9">
    <source>
        <dbReference type="Pfam" id="PF01035"/>
    </source>
</evidence>
<dbReference type="InterPro" id="IPR008332">
    <property type="entry name" value="MethylG_MeTrfase_N"/>
</dbReference>
<dbReference type="HAMAP" id="MF_00772">
    <property type="entry name" value="OGT"/>
    <property type="match status" value="1"/>
</dbReference>
<dbReference type="GO" id="GO:0005737">
    <property type="term" value="C:cytoplasm"/>
    <property type="evidence" value="ECO:0007669"/>
    <property type="project" value="UniProtKB-SubCell"/>
</dbReference>
<dbReference type="FunFam" id="1.10.10.10:FF:000337">
    <property type="entry name" value="Methylated-DNA--protein-cysteine methyltransferase"/>
    <property type="match status" value="1"/>
</dbReference>
<comment type="catalytic activity">
    <reaction evidence="7 8">
        <text>a 6-O-methyl-2'-deoxyguanosine in DNA + L-cysteinyl-[protein] = S-methyl-L-cysteinyl-[protein] + a 2'-deoxyguanosine in DNA</text>
        <dbReference type="Rhea" id="RHEA:24000"/>
        <dbReference type="Rhea" id="RHEA-COMP:10131"/>
        <dbReference type="Rhea" id="RHEA-COMP:10132"/>
        <dbReference type="Rhea" id="RHEA-COMP:11367"/>
        <dbReference type="Rhea" id="RHEA-COMP:11368"/>
        <dbReference type="ChEBI" id="CHEBI:29950"/>
        <dbReference type="ChEBI" id="CHEBI:82612"/>
        <dbReference type="ChEBI" id="CHEBI:85445"/>
        <dbReference type="ChEBI" id="CHEBI:85448"/>
        <dbReference type="EC" id="2.1.1.63"/>
    </reaction>
</comment>
<dbReference type="NCBIfam" id="TIGR00589">
    <property type="entry name" value="ogt"/>
    <property type="match status" value="1"/>
</dbReference>
<comment type="catalytic activity">
    <reaction evidence="1 8">
        <text>a 4-O-methyl-thymidine in DNA + L-cysteinyl-[protein] = a thymidine in DNA + S-methyl-L-cysteinyl-[protein]</text>
        <dbReference type="Rhea" id="RHEA:53428"/>
        <dbReference type="Rhea" id="RHEA-COMP:10131"/>
        <dbReference type="Rhea" id="RHEA-COMP:10132"/>
        <dbReference type="Rhea" id="RHEA-COMP:13555"/>
        <dbReference type="Rhea" id="RHEA-COMP:13556"/>
        <dbReference type="ChEBI" id="CHEBI:29950"/>
        <dbReference type="ChEBI" id="CHEBI:82612"/>
        <dbReference type="ChEBI" id="CHEBI:137386"/>
        <dbReference type="ChEBI" id="CHEBI:137387"/>
        <dbReference type="EC" id="2.1.1.63"/>
    </reaction>
</comment>
<feature type="domain" description="Methylguanine DNA methyltransferase ribonuclease-like" evidence="10">
    <location>
        <begin position="11"/>
        <end position="84"/>
    </location>
</feature>
<dbReference type="AlphaFoldDB" id="A0A5C5W8K8"/>
<dbReference type="GO" id="GO:0006307">
    <property type="term" value="P:DNA alkylation repair"/>
    <property type="evidence" value="ECO:0007669"/>
    <property type="project" value="UniProtKB-UniRule"/>
</dbReference>
<evidence type="ECO:0000256" key="8">
    <source>
        <dbReference type="HAMAP-Rule" id="MF_00772"/>
    </source>
</evidence>
<name>A0A5C5W8K8_9BACT</name>
<dbReference type="Pfam" id="PF02870">
    <property type="entry name" value="Methyltransf_1N"/>
    <property type="match status" value="1"/>
</dbReference>
<evidence type="ECO:0000256" key="4">
    <source>
        <dbReference type="ARBA" id="ARBA00022679"/>
    </source>
</evidence>
<comment type="similarity">
    <text evidence="8">Belongs to the MGMT family.</text>
</comment>
<dbReference type="SUPFAM" id="SSF46767">
    <property type="entry name" value="Methylated DNA-protein cysteine methyltransferase, C-terminal domain"/>
    <property type="match status" value="1"/>
</dbReference>
<keyword evidence="6 8" id="KW-0234">DNA repair</keyword>
<dbReference type="Gene3D" id="3.30.160.70">
    <property type="entry name" value="Methylated DNA-protein cysteine methyltransferase domain"/>
    <property type="match status" value="1"/>
</dbReference>
<evidence type="ECO:0000256" key="5">
    <source>
        <dbReference type="ARBA" id="ARBA00022763"/>
    </source>
</evidence>
<dbReference type="InterPro" id="IPR036388">
    <property type="entry name" value="WH-like_DNA-bd_sf"/>
</dbReference>
<dbReference type="OrthoDB" id="9783680at2"/>
<gene>
    <name evidence="11" type="primary">ogt</name>
    <name evidence="11" type="ORF">Pla111_08400</name>
</gene>
<dbReference type="PANTHER" id="PTHR10815">
    <property type="entry name" value="METHYLATED-DNA--PROTEIN-CYSTEINE METHYLTRANSFERASE"/>
    <property type="match status" value="1"/>
</dbReference>
<dbReference type="InterPro" id="IPR023546">
    <property type="entry name" value="MGMT"/>
</dbReference>
<evidence type="ECO:0000259" key="10">
    <source>
        <dbReference type="Pfam" id="PF02870"/>
    </source>
</evidence>
<dbReference type="InterPro" id="IPR036631">
    <property type="entry name" value="MGMT_N_sf"/>
</dbReference>
<evidence type="ECO:0000256" key="6">
    <source>
        <dbReference type="ARBA" id="ARBA00023204"/>
    </source>
</evidence>
<evidence type="ECO:0000256" key="7">
    <source>
        <dbReference type="ARBA" id="ARBA00049348"/>
    </source>
</evidence>
<keyword evidence="12" id="KW-1185">Reference proteome</keyword>
<dbReference type="PANTHER" id="PTHR10815:SF5">
    <property type="entry name" value="METHYLATED-DNA--PROTEIN-CYSTEINE METHYLTRANSFERASE"/>
    <property type="match status" value="1"/>
</dbReference>
<comment type="function">
    <text evidence="8">Involved in the cellular defense against the biological effects of O6-methylguanine (O6-MeG) and O4-methylthymine (O4-MeT) in DNA. Repairs the methylated nucleobase in DNA by stoichiometrically transferring the methyl group to a cysteine residue in the enzyme. This is a suicide reaction: the enzyme is irreversibly inactivated.</text>
</comment>